<dbReference type="InterPro" id="IPR010610">
    <property type="entry name" value="EryCIII-like_C"/>
</dbReference>
<dbReference type="Proteomes" id="UP000192359">
    <property type="component" value="Unassembled WGS sequence"/>
</dbReference>
<dbReference type="PANTHER" id="PTHR48043:SF145">
    <property type="entry name" value="FI06409P-RELATED"/>
    <property type="match status" value="1"/>
</dbReference>
<feature type="domain" description="Erythromycin biosynthesis protein CIII-like C-terminal" evidence="3">
    <location>
        <begin position="275"/>
        <end position="411"/>
    </location>
</feature>
<dbReference type="AlphaFoldDB" id="A0A1Y1RQT7"/>
<dbReference type="OrthoDB" id="3416605at2"/>
<evidence type="ECO:0000259" key="3">
    <source>
        <dbReference type="Pfam" id="PF06722"/>
    </source>
</evidence>
<keyword evidence="5" id="KW-1185">Reference proteome</keyword>
<proteinExistence type="predicted"/>
<keyword evidence="2" id="KW-0808">Transferase</keyword>
<comment type="caution">
    <text evidence="4">The sequence shown here is derived from an EMBL/GenBank/DDBJ whole genome shotgun (WGS) entry which is preliminary data.</text>
</comment>
<evidence type="ECO:0000313" key="5">
    <source>
        <dbReference type="Proteomes" id="UP000192359"/>
    </source>
</evidence>
<reference evidence="4 5" key="1">
    <citation type="submission" date="2016-05" db="EMBL/GenBank/DDBJ databases">
        <title>Draft genome sequence of a porcine commensal Rothia nasimurium.</title>
        <authorList>
            <person name="Gaiser R.A."/>
            <person name="Van Baarlen P."/>
            <person name="Wells J.M."/>
        </authorList>
    </citation>
    <scope>NUCLEOTIDE SEQUENCE [LARGE SCALE GENOMIC DNA]</scope>
    <source>
        <strain evidence="4 5">PT-32</strain>
    </source>
</reference>
<dbReference type="SUPFAM" id="SSF53756">
    <property type="entry name" value="UDP-Glycosyltransferase/glycogen phosphorylase"/>
    <property type="match status" value="1"/>
</dbReference>
<protein>
    <recommendedName>
        <fullName evidence="3">Erythromycin biosynthesis protein CIII-like C-terminal domain-containing protein</fullName>
    </recommendedName>
</protein>
<accession>A0A1Y1RQT7</accession>
<dbReference type="EMBL" id="LXWF01000011">
    <property type="protein sequence ID" value="ORC22103.1"/>
    <property type="molecule type" value="Genomic_DNA"/>
</dbReference>
<name>A0A1Y1RQT7_9MICC</name>
<evidence type="ECO:0000313" key="4">
    <source>
        <dbReference type="EMBL" id="ORC22103.1"/>
    </source>
</evidence>
<evidence type="ECO:0000256" key="1">
    <source>
        <dbReference type="ARBA" id="ARBA00022676"/>
    </source>
</evidence>
<dbReference type="InterPro" id="IPR050271">
    <property type="entry name" value="UDP-glycosyltransferase"/>
</dbReference>
<dbReference type="Pfam" id="PF06722">
    <property type="entry name" value="EryCIII-like_C"/>
    <property type="match status" value="1"/>
</dbReference>
<keyword evidence="1" id="KW-0328">Glycosyltransferase</keyword>
<dbReference type="Gene3D" id="3.40.50.2000">
    <property type="entry name" value="Glycogen Phosphorylase B"/>
    <property type="match status" value="1"/>
</dbReference>
<gene>
    <name evidence="4" type="ORF">A7979_00920</name>
</gene>
<dbReference type="PANTHER" id="PTHR48043">
    <property type="entry name" value="EG:EG0003.4 PROTEIN-RELATED"/>
    <property type="match status" value="1"/>
</dbReference>
<organism evidence="4 5">
    <name type="scientific">Rothia nasimurium</name>
    <dbReference type="NCBI Taxonomy" id="85336"/>
    <lineage>
        <taxon>Bacteria</taxon>
        <taxon>Bacillati</taxon>
        <taxon>Actinomycetota</taxon>
        <taxon>Actinomycetes</taxon>
        <taxon>Micrococcales</taxon>
        <taxon>Micrococcaceae</taxon>
        <taxon>Rothia</taxon>
    </lineage>
</organism>
<dbReference type="GO" id="GO:0008194">
    <property type="term" value="F:UDP-glycosyltransferase activity"/>
    <property type="evidence" value="ECO:0007669"/>
    <property type="project" value="TreeGrafter"/>
</dbReference>
<evidence type="ECO:0000256" key="2">
    <source>
        <dbReference type="ARBA" id="ARBA00022679"/>
    </source>
</evidence>
<sequence>MELTTNRTPTSQNTILFSPLGFNLAEVTRMIEVARATAQLGMTPVFQIHDSGYDCLVDDAGFQRLPGAQPLTTSQAQKAIAFDQGRSFSHPFTETVVRERVVKERQAISFLGAQAVVHGTNPTSPISARAEQVPLIYPVPYIYSQAQLVRRQTIPFVPYRGVGPHINRLLQGPAVKALNSPWLMPKPFRTIAQENGIRLRGLLDLLHADYTLLTCMPDEFEGAPLPAGTVRVGPIFAHLDAELPDKVLELAAQDAPLVYCAFGSSGTASLTWRALGALGNAPVNVIAPVKQYLSQEQISRLPKNVHVTDLLPAHRLGELVDAAVLHGGQGTVQTACATGVPFIGVGLSAEQRWNVDVWVRRGNAVSLTAGDFRGRALRFHKSLRHILTDASVRATARYVAQEHKDEDGARESAKVIAQVTGNVRAQREKIRRWVD</sequence>